<dbReference type="EMBL" id="JABBXD010000017">
    <property type="protein sequence ID" value="MBD3587610.1"/>
    <property type="molecule type" value="Genomic_DNA"/>
</dbReference>
<evidence type="ECO:0000313" key="2">
    <source>
        <dbReference type="Proteomes" id="UP000624419"/>
    </source>
</evidence>
<accession>A0ABR8LQP1</accession>
<reference evidence="1 2" key="1">
    <citation type="submission" date="2020-04" db="EMBL/GenBank/DDBJ databases">
        <title>Salinimonas sp. HHU 13199.</title>
        <authorList>
            <person name="Cui X."/>
            <person name="Zhang D."/>
        </authorList>
    </citation>
    <scope>NUCLEOTIDE SEQUENCE [LARGE SCALE GENOMIC DNA]</scope>
    <source>
        <strain evidence="1 2">HHU 13199</strain>
    </source>
</reference>
<name>A0ABR8LQP1_9ALTE</name>
<dbReference type="Proteomes" id="UP000624419">
    <property type="component" value="Unassembled WGS sequence"/>
</dbReference>
<proteinExistence type="predicted"/>
<dbReference type="RefSeq" id="WP_191026660.1">
    <property type="nucleotide sequence ID" value="NZ_JABBXD010000017.1"/>
</dbReference>
<evidence type="ECO:0000313" key="1">
    <source>
        <dbReference type="EMBL" id="MBD3587610.1"/>
    </source>
</evidence>
<comment type="caution">
    <text evidence="1">The sequence shown here is derived from an EMBL/GenBank/DDBJ whole genome shotgun (WGS) entry which is preliminary data.</text>
</comment>
<organism evidence="1 2">
    <name type="scientific">Salinimonas profundi</name>
    <dbReference type="NCBI Taxonomy" id="2729140"/>
    <lineage>
        <taxon>Bacteria</taxon>
        <taxon>Pseudomonadati</taxon>
        <taxon>Pseudomonadota</taxon>
        <taxon>Gammaproteobacteria</taxon>
        <taxon>Alteromonadales</taxon>
        <taxon>Alteromonadaceae</taxon>
        <taxon>Alteromonas/Salinimonas group</taxon>
        <taxon>Salinimonas</taxon>
    </lineage>
</organism>
<gene>
    <name evidence="1" type="ORF">HHX48_17875</name>
</gene>
<keyword evidence="2" id="KW-1185">Reference proteome</keyword>
<dbReference type="NCBIfam" id="NF033832">
    <property type="entry name" value="sce7726_fam"/>
    <property type="match status" value="1"/>
</dbReference>
<dbReference type="InterPro" id="IPR047729">
    <property type="entry name" value="Sce7726-like"/>
</dbReference>
<sequence>MIPKPELRKVADVFSSSLIEELANDDFKKMLQLKALLGFDGSEKIEVRHLLQYAFNHLTKYYKSEYVYKCILFKKVILGVHSPNTAAMLSELRLGSSKVDAFIVNGIATSYEIKSEYDNLDRLEKQLSDYAAFSDKVYVLGDIKKIDQLVSNIPSQFGIKVLTKRGTMSTVRTSSNFYPEFSVEKVASLLTAPELKDIVRPCLTSIDDVPNTMVYKACKEVLTTFSAHELKRLTLSRLKCRGIENNRLLAKLPYELVGRVSHAKLSVKKQNKFLNALTATV</sequence>
<protein>
    <submittedName>
        <fullName evidence="1">Sce7726 family protein</fullName>
    </submittedName>
</protein>